<protein>
    <submittedName>
        <fullName evidence="1">Uncharacterized protein</fullName>
    </submittedName>
</protein>
<dbReference type="AlphaFoldDB" id="A0A6N6WB27"/>
<accession>A0A6N6WB27</accession>
<evidence type="ECO:0000313" key="1">
    <source>
        <dbReference type="EMBL" id="KAE8757098.1"/>
    </source>
</evidence>
<reference evidence="1 2" key="1">
    <citation type="journal article" date="2020" name="Int. J. Syst. Evol. Microbiol.">
        <title>Paraburkholderia madseniana sp. nov., a phenolic acid-degrading bacterium isolated from acidic forest soil.</title>
        <authorList>
            <person name="Wilhelm R.C."/>
            <person name="Murphy S.J.L."/>
            <person name="Feriancek N.M."/>
            <person name="Karasz D.C."/>
            <person name="DeRito C.M."/>
            <person name="Newman J.D."/>
            <person name="Buckley D.H."/>
        </authorList>
    </citation>
    <scope>NUCLEOTIDE SEQUENCE [LARGE SCALE GENOMIC DNA]</scope>
    <source>
        <strain evidence="1 2">RP11</strain>
    </source>
</reference>
<gene>
    <name evidence="1" type="ORF">FSO04_25790</name>
</gene>
<sequence length="50" mass="5710">MQRASRDERHPPHLIREMRLFSVLDDDMRDAAVALRLLPENGTILPVSGI</sequence>
<dbReference type="Proteomes" id="UP000463700">
    <property type="component" value="Unassembled WGS sequence"/>
</dbReference>
<organism evidence="1 2">
    <name type="scientific">Paraburkholderia madseniana</name>
    <dbReference type="NCBI Taxonomy" id="2599607"/>
    <lineage>
        <taxon>Bacteria</taxon>
        <taxon>Pseudomonadati</taxon>
        <taxon>Pseudomonadota</taxon>
        <taxon>Betaproteobacteria</taxon>
        <taxon>Burkholderiales</taxon>
        <taxon>Burkholderiaceae</taxon>
        <taxon>Paraburkholderia</taxon>
    </lineage>
</organism>
<proteinExistence type="predicted"/>
<dbReference type="EMBL" id="VOSW01000052">
    <property type="protein sequence ID" value="KAE8757098.1"/>
    <property type="molecule type" value="Genomic_DNA"/>
</dbReference>
<comment type="caution">
    <text evidence="1">The sequence shown here is derived from an EMBL/GenBank/DDBJ whole genome shotgun (WGS) entry which is preliminary data.</text>
</comment>
<name>A0A6N6WB27_9BURK</name>
<evidence type="ECO:0000313" key="2">
    <source>
        <dbReference type="Proteomes" id="UP000463700"/>
    </source>
</evidence>